<dbReference type="InterPro" id="IPR043891">
    <property type="entry name" value="SPARK"/>
</dbReference>
<dbReference type="PANTHER" id="PTHR47973">
    <property type="entry name" value="CYSTEINE-RICH RECEPTOR-LIKE PROTEIN KINASE 3"/>
    <property type="match status" value="1"/>
</dbReference>
<feature type="transmembrane region" description="Helical" evidence="7">
    <location>
        <begin position="236"/>
        <end position="262"/>
    </location>
</feature>
<evidence type="ECO:0000256" key="2">
    <source>
        <dbReference type="ARBA" id="ARBA00022741"/>
    </source>
</evidence>
<accession>A0A2P5DTI7</accession>
<dbReference type="InterPro" id="IPR011009">
    <property type="entry name" value="Kinase-like_dom_sf"/>
</dbReference>
<evidence type="ECO:0000256" key="7">
    <source>
        <dbReference type="SAM" id="Phobius"/>
    </source>
</evidence>
<dbReference type="SMART" id="SM00220">
    <property type="entry name" value="S_TKc"/>
    <property type="match status" value="1"/>
</dbReference>
<dbReference type="EMBL" id="JXTB01000017">
    <property type="protein sequence ID" value="PON76579.1"/>
    <property type="molecule type" value="Genomic_DNA"/>
</dbReference>
<dbReference type="GO" id="GO:0005524">
    <property type="term" value="F:ATP binding"/>
    <property type="evidence" value="ECO:0007669"/>
    <property type="project" value="UniProtKB-UniRule"/>
</dbReference>
<dbReference type="Proteomes" id="UP000237105">
    <property type="component" value="Unassembled WGS sequence"/>
</dbReference>
<evidence type="ECO:0000256" key="4">
    <source>
        <dbReference type="ARBA" id="ARBA00022840"/>
    </source>
</evidence>
<evidence type="ECO:0000313" key="11">
    <source>
        <dbReference type="Proteomes" id="UP000237105"/>
    </source>
</evidence>
<dbReference type="PROSITE" id="PS00107">
    <property type="entry name" value="PROTEIN_KINASE_ATP"/>
    <property type="match status" value="1"/>
</dbReference>
<dbReference type="PROSITE" id="PS50011">
    <property type="entry name" value="PROTEIN_KINASE_DOM"/>
    <property type="match status" value="1"/>
</dbReference>
<evidence type="ECO:0000259" key="9">
    <source>
        <dbReference type="PROSITE" id="PS50011"/>
    </source>
</evidence>
<dbReference type="OrthoDB" id="4062651at2759"/>
<evidence type="ECO:0000256" key="8">
    <source>
        <dbReference type="SAM" id="SignalP"/>
    </source>
</evidence>
<keyword evidence="2 5" id="KW-0547">Nucleotide-binding</keyword>
<protein>
    <submittedName>
        <fullName evidence="10">Serine/threonine protein kinase</fullName>
    </submittedName>
</protein>
<feature type="region of interest" description="Disordered" evidence="6">
    <location>
        <begin position="577"/>
        <end position="602"/>
    </location>
</feature>
<keyword evidence="3 10" id="KW-0418">Kinase</keyword>
<feature type="chain" id="PRO_5015140068" evidence="8">
    <location>
        <begin position="26"/>
        <end position="602"/>
    </location>
</feature>
<feature type="domain" description="Protein kinase" evidence="9">
    <location>
        <begin position="298"/>
        <end position="569"/>
    </location>
</feature>
<evidence type="ECO:0000256" key="6">
    <source>
        <dbReference type="SAM" id="MobiDB-lite"/>
    </source>
</evidence>
<keyword evidence="4 5" id="KW-0067">ATP-binding</keyword>
<dbReference type="SUPFAM" id="SSF56112">
    <property type="entry name" value="Protein kinase-like (PK-like)"/>
    <property type="match status" value="1"/>
</dbReference>
<proteinExistence type="predicted"/>
<dbReference type="InterPro" id="IPR052059">
    <property type="entry name" value="CR_Ser/Thr_kinase"/>
</dbReference>
<keyword evidence="11" id="KW-1185">Reference proteome</keyword>
<evidence type="ECO:0000256" key="3">
    <source>
        <dbReference type="ARBA" id="ARBA00022777"/>
    </source>
</evidence>
<reference evidence="11" key="1">
    <citation type="submission" date="2016-06" db="EMBL/GenBank/DDBJ databases">
        <title>Parallel loss of symbiosis genes in relatives of nitrogen-fixing non-legume Parasponia.</title>
        <authorList>
            <person name="Van Velzen R."/>
            <person name="Holmer R."/>
            <person name="Bu F."/>
            <person name="Rutten L."/>
            <person name="Van Zeijl A."/>
            <person name="Liu W."/>
            <person name="Santuari L."/>
            <person name="Cao Q."/>
            <person name="Sharma T."/>
            <person name="Shen D."/>
            <person name="Roswanjaya Y."/>
            <person name="Wardhani T."/>
            <person name="Kalhor M.S."/>
            <person name="Jansen J."/>
            <person name="Van den Hoogen J."/>
            <person name="Gungor B."/>
            <person name="Hartog M."/>
            <person name="Hontelez J."/>
            <person name="Verver J."/>
            <person name="Yang W.-C."/>
            <person name="Schijlen E."/>
            <person name="Repin R."/>
            <person name="Schilthuizen M."/>
            <person name="Schranz E."/>
            <person name="Heidstra R."/>
            <person name="Miyata K."/>
            <person name="Fedorova E."/>
            <person name="Kohlen W."/>
            <person name="Bisseling T."/>
            <person name="Smit S."/>
            <person name="Geurts R."/>
        </authorList>
    </citation>
    <scope>NUCLEOTIDE SEQUENCE [LARGE SCALE GENOMIC DNA]</scope>
    <source>
        <strain evidence="11">cv. WU1-14</strain>
    </source>
</reference>
<dbReference type="Pfam" id="PF19160">
    <property type="entry name" value="SPARK"/>
    <property type="match status" value="1"/>
</dbReference>
<feature type="compositionally biased region" description="Low complexity" evidence="6">
    <location>
        <begin position="584"/>
        <end position="596"/>
    </location>
</feature>
<dbReference type="InterPro" id="IPR017441">
    <property type="entry name" value="Protein_kinase_ATP_BS"/>
</dbReference>
<keyword evidence="7" id="KW-1133">Transmembrane helix</keyword>
<dbReference type="InterPro" id="IPR000719">
    <property type="entry name" value="Prot_kinase_dom"/>
</dbReference>
<organism evidence="10 11">
    <name type="scientific">Parasponia andersonii</name>
    <name type="common">Sponia andersonii</name>
    <dbReference type="NCBI Taxonomy" id="3476"/>
    <lineage>
        <taxon>Eukaryota</taxon>
        <taxon>Viridiplantae</taxon>
        <taxon>Streptophyta</taxon>
        <taxon>Embryophyta</taxon>
        <taxon>Tracheophyta</taxon>
        <taxon>Spermatophyta</taxon>
        <taxon>Magnoliopsida</taxon>
        <taxon>eudicotyledons</taxon>
        <taxon>Gunneridae</taxon>
        <taxon>Pentapetalae</taxon>
        <taxon>rosids</taxon>
        <taxon>fabids</taxon>
        <taxon>Rosales</taxon>
        <taxon>Cannabaceae</taxon>
        <taxon>Parasponia</taxon>
    </lineage>
</organism>
<feature type="binding site" evidence="5">
    <location>
        <position position="326"/>
    </location>
    <ligand>
        <name>ATP</name>
        <dbReference type="ChEBI" id="CHEBI:30616"/>
    </ligand>
</feature>
<keyword evidence="8" id="KW-0732">Signal</keyword>
<dbReference type="AlphaFoldDB" id="A0A2P5DTI7"/>
<keyword evidence="1" id="KW-0808">Transferase</keyword>
<dbReference type="GO" id="GO:0004674">
    <property type="term" value="F:protein serine/threonine kinase activity"/>
    <property type="evidence" value="ECO:0007669"/>
    <property type="project" value="UniProtKB-KW"/>
</dbReference>
<dbReference type="Pfam" id="PF00069">
    <property type="entry name" value="Pkinase"/>
    <property type="match status" value="1"/>
</dbReference>
<dbReference type="InterPro" id="IPR008271">
    <property type="entry name" value="Ser/Thr_kinase_AS"/>
</dbReference>
<evidence type="ECO:0000256" key="1">
    <source>
        <dbReference type="ARBA" id="ARBA00022679"/>
    </source>
</evidence>
<keyword evidence="10" id="KW-0723">Serine/threonine-protein kinase</keyword>
<keyword evidence="7" id="KW-0812">Transmembrane</keyword>
<comment type="caution">
    <text evidence="10">The sequence shown here is derived from an EMBL/GenBank/DDBJ whole genome shotgun (WGS) entry which is preliminary data.</text>
</comment>
<evidence type="ECO:0000313" key="10">
    <source>
        <dbReference type="EMBL" id="PON76579.1"/>
    </source>
</evidence>
<dbReference type="Gene3D" id="1.10.510.10">
    <property type="entry name" value="Transferase(Phosphotransferase) domain 1"/>
    <property type="match status" value="1"/>
</dbReference>
<feature type="signal peptide" evidence="8">
    <location>
        <begin position="1"/>
        <end position="25"/>
    </location>
</feature>
<dbReference type="PROSITE" id="PS00108">
    <property type="entry name" value="PROTEIN_KINASE_ST"/>
    <property type="match status" value="1"/>
</dbReference>
<name>A0A2P5DTI7_PARAD</name>
<gene>
    <name evidence="10" type="ORF">PanWU01x14_032650</name>
</gene>
<dbReference type="FunFam" id="1.10.510.10:FF:000530">
    <property type="entry name" value="probable receptor-like protein kinase At5g59700"/>
    <property type="match status" value="1"/>
</dbReference>
<evidence type="ECO:0000256" key="5">
    <source>
        <dbReference type="PROSITE-ProRule" id="PRU10141"/>
    </source>
</evidence>
<keyword evidence="7" id="KW-0472">Membrane</keyword>
<sequence length="602" mass="66792">MEQTHYRSLAVTFFWVAIFFVHSSSMDSPPPIDTSSGVCVLNFTYPYQPTGECMKRSQETIEQWGSIRTTLCCRNALTALSEALALRVHNAQPPADPPIFIEEDAWNNCTGPFARQPSVNANDCGFGGFFYGSSTSYCSNLTMKDIIKQGEAYQNAVSLCNTSFDDFNGVCSKCTGALLSLMDELLSKSGADSDKKDEIAMCAVASVVSILAATLDNRSRTDDFFRCLLMLDKLDALAQVVIAILVAVTTILLIIILIKYVGKKKITLKRGKSNQNVTSWSGLYRFSVAEIENAINYGNERKSLGRGSSGQVYKGVLPSGQAVAIKHIYPNNESDSFHREVQGLSRIRHPNLVCLFGFCMENDCHYLVYEYCSGGNLAQQLLKKDTDLTWDKRVKILRDCAVALRYLHRFIDGCIVHRDIKLTNILLTEELEPKLSDFGLAKILNMEESKVFTDVRGTIGYMDPEYMSNAKLTCASDIYSFGIVCLQILSGQKVIELNLDASDQLTRKARDVSLGNRPLEDFEDPRLKGKINKADFKSILSIAVLCVAKSSQDRPSIDIVVNELDKAWRNTLEYKRMKKTKQGPSSTSSTTAASPSLEVITA</sequence>
<dbReference type="Gene3D" id="3.30.200.20">
    <property type="entry name" value="Phosphorylase Kinase, domain 1"/>
    <property type="match status" value="1"/>
</dbReference>